<feature type="transmembrane region" description="Helical" evidence="1">
    <location>
        <begin position="124"/>
        <end position="142"/>
    </location>
</feature>
<accession>A0ABW1SBC8</accession>
<gene>
    <name evidence="2" type="ORF">ACFQDM_10575</name>
</gene>
<comment type="caution">
    <text evidence="2">The sequence shown here is derived from an EMBL/GenBank/DDBJ whole genome shotgun (WGS) entry which is preliminary data.</text>
</comment>
<keyword evidence="1" id="KW-0812">Transmembrane</keyword>
<dbReference type="PANTHER" id="PTHR41795:SF1">
    <property type="entry name" value="EXOPOLYSACCHARIDE SYNTHESIS PROTEIN"/>
    <property type="match status" value="1"/>
</dbReference>
<dbReference type="RefSeq" id="WP_377378816.1">
    <property type="nucleotide sequence ID" value="NZ_JBHSSW010000012.1"/>
</dbReference>
<dbReference type="PIRSF" id="PIRSF033239">
    <property type="entry name" value="ExoD"/>
    <property type="match status" value="1"/>
</dbReference>
<evidence type="ECO:0000313" key="3">
    <source>
        <dbReference type="Proteomes" id="UP001596303"/>
    </source>
</evidence>
<keyword evidence="1" id="KW-0472">Membrane</keyword>
<protein>
    <submittedName>
        <fullName evidence="2">Exopolysaccharide biosynthesis protein</fullName>
    </submittedName>
</protein>
<dbReference type="Proteomes" id="UP001596303">
    <property type="component" value="Unassembled WGS sequence"/>
</dbReference>
<dbReference type="PANTHER" id="PTHR41795">
    <property type="entry name" value="EXOPOLYSACCHARIDE SYNTHESIS PROTEIN"/>
    <property type="match status" value="1"/>
</dbReference>
<keyword evidence="3" id="KW-1185">Reference proteome</keyword>
<dbReference type="EMBL" id="JBHSSW010000012">
    <property type="protein sequence ID" value="MFC6198529.1"/>
    <property type="molecule type" value="Genomic_DNA"/>
</dbReference>
<name>A0ABW1SBC8_9PROT</name>
<reference evidence="3" key="1">
    <citation type="journal article" date="2019" name="Int. J. Syst. Evol. Microbiol.">
        <title>The Global Catalogue of Microorganisms (GCM) 10K type strain sequencing project: providing services to taxonomists for standard genome sequencing and annotation.</title>
        <authorList>
            <consortium name="The Broad Institute Genomics Platform"/>
            <consortium name="The Broad Institute Genome Sequencing Center for Infectious Disease"/>
            <person name="Wu L."/>
            <person name="Ma J."/>
        </authorList>
    </citation>
    <scope>NUCLEOTIDE SEQUENCE [LARGE SCALE GENOMIC DNA]</scope>
    <source>
        <strain evidence="3">CGMCC-1.15741</strain>
    </source>
</reference>
<evidence type="ECO:0000313" key="2">
    <source>
        <dbReference type="EMBL" id="MFC6198529.1"/>
    </source>
</evidence>
<evidence type="ECO:0000256" key="1">
    <source>
        <dbReference type="SAM" id="Phobius"/>
    </source>
</evidence>
<dbReference type="InterPro" id="IPR010331">
    <property type="entry name" value="ExoD"/>
</dbReference>
<feature type="transmembrane region" description="Helical" evidence="1">
    <location>
        <begin position="171"/>
        <end position="197"/>
    </location>
</feature>
<sequence length="216" mass="23327">MREPEGSILTALDRLASEASEDGFSLSEIFDALDERAFGAILFALALPCCVPFLYGVPQIVSLPMAALAFQMVLGRQEPWLPGKFADRRIDKKGLDRISTGGRKYFGWAEKIAKPRLTFLTTPIAERLLGLFLCVFCASILVPLPATNTVPGFAVALVSFGLMARDGVMTILGLVLGLLWISILVSIVAIFGVTFFMEADGTRALLAPLLQLFGGN</sequence>
<feature type="transmembrane region" description="Helical" evidence="1">
    <location>
        <begin position="37"/>
        <end position="57"/>
    </location>
</feature>
<proteinExistence type="predicted"/>
<dbReference type="Pfam" id="PF06055">
    <property type="entry name" value="ExoD"/>
    <property type="match status" value="1"/>
</dbReference>
<keyword evidence="1" id="KW-1133">Transmembrane helix</keyword>
<organism evidence="2 3">
    <name type="scientific">Ponticaulis profundi</name>
    <dbReference type="NCBI Taxonomy" id="2665222"/>
    <lineage>
        <taxon>Bacteria</taxon>
        <taxon>Pseudomonadati</taxon>
        <taxon>Pseudomonadota</taxon>
        <taxon>Alphaproteobacteria</taxon>
        <taxon>Hyphomonadales</taxon>
        <taxon>Hyphomonadaceae</taxon>
        <taxon>Ponticaulis</taxon>
    </lineage>
</organism>